<dbReference type="PANTHER" id="PTHR40084:SF1">
    <property type="entry name" value="PHOSPHOTRANSFERASE"/>
    <property type="match status" value="1"/>
</dbReference>
<protein>
    <recommendedName>
        <fullName evidence="3">And RNA helicase protein</fullName>
    </recommendedName>
</protein>
<gene>
    <name evidence="1" type="ORF">UY16_C0029G0005</name>
</gene>
<dbReference type="PANTHER" id="PTHR40084">
    <property type="entry name" value="PHOSPHOHYDROLASE, PHP FAMILY"/>
    <property type="match status" value="1"/>
</dbReference>
<dbReference type="SUPFAM" id="SSF89550">
    <property type="entry name" value="PHP domain-like"/>
    <property type="match status" value="1"/>
</dbReference>
<name>A0A0G1TZV6_9BACT</name>
<evidence type="ECO:0000313" key="2">
    <source>
        <dbReference type="Proteomes" id="UP000034739"/>
    </source>
</evidence>
<dbReference type="PATRIC" id="fig|1618445.3.peg.828"/>
<accession>A0A0G1TZV6</accession>
<evidence type="ECO:0000313" key="1">
    <source>
        <dbReference type="EMBL" id="KKU87366.1"/>
    </source>
</evidence>
<proteinExistence type="predicted"/>
<organism evidence="1 2">
    <name type="scientific">Candidatus Gottesmanbacteria bacterium GW2011_GWA2_47_9</name>
    <dbReference type="NCBI Taxonomy" id="1618445"/>
    <lineage>
        <taxon>Bacteria</taxon>
        <taxon>Candidatus Gottesmaniibacteriota</taxon>
    </lineage>
</organism>
<reference evidence="1 2" key="1">
    <citation type="journal article" date="2015" name="Nature">
        <title>rRNA introns, odd ribosomes, and small enigmatic genomes across a large radiation of phyla.</title>
        <authorList>
            <person name="Brown C.T."/>
            <person name="Hug L.A."/>
            <person name="Thomas B.C."/>
            <person name="Sharon I."/>
            <person name="Castelle C.J."/>
            <person name="Singh A."/>
            <person name="Wilkins M.J."/>
            <person name="Williams K.H."/>
            <person name="Banfield J.F."/>
        </authorList>
    </citation>
    <scope>NUCLEOTIDE SEQUENCE [LARGE SCALE GENOMIC DNA]</scope>
</reference>
<dbReference type="EMBL" id="LCOY01000029">
    <property type="protein sequence ID" value="KKU87366.1"/>
    <property type="molecule type" value="Genomic_DNA"/>
</dbReference>
<dbReference type="AlphaFoldDB" id="A0A0G1TZV6"/>
<evidence type="ECO:0008006" key="3">
    <source>
        <dbReference type="Google" id="ProtNLM"/>
    </source>
</evidence>
<comment type="caution">
    <text evidence="1">The sequence shown here is derived from an EMBL/GenBank/DDBJ whole genome shotgun (WGS) entry which is preliminary data.</text>
</comment>
<dbReference type="InterPro" id="IPR016195">
    <property type="entry name" value="Pol/histidinol_Pase-like"/>
</dbReference>
<dbReference type="Proteomes" id="UP000034739">
    <property type="component" value="Unassembled WGS sequence"/>
</dbReference>
<sequence length="463" mass="51312">MHVIADLQLHSRFSRAVSPQMTIPNIAAWAARKGIGLVATGDWTHPLWMREIRESLEEVGNGLLRLKNTTNTTNQTNKEQRQEDSLFLLATEVSCIYSQGGHGRRVHTLIWVPTLESADKINREMTRQGCNLLSDGRPIIGLTSIHLAELVLTIEPKALIIGAHIWTPWFALYGSMSGFDSIDEAFGPYAKDIYAVETGLSSNPSMNWRIKELDNRSIVSFSDAHSGPKLGREATVFDLQELNYDSIADAIKAPCLNSKLKTLSSKIAYTIEFYPEEGKYHYTGHRACNVRLSPEESRSKGTTCSVCGKPLTQGVMQRVEELASRSEEDLKMSDIRYKMKDGTQIQMMGSKAFPNRPPFVMLVPLQEIIAESIGSPVASPKVQAPYMKLTDMPGGEFHVLVSASPKDIATIAGDRVAAGVDKVRRGDLVIDPGYDGVFGVVRLWREGEEKPLVDASKEQLSMF</sequence>
<dbReference type="Gene3D" id="3.20.20.140">
    <property type="entry name" value="Metal-dependent hydrolases"/>
    <property type="match status" value="1"/>
</dbReference>
<dbReference type="CDD" id="cd19067">
    <property type="entry name" value="PfuEndoQ-like"/>
    <property type="match status" value="1"/>
</dbReference>